<dbReference type="Gene3D" id="3.40.50.1950">
    <property type="entry name" value="Flavin prenyltransferase-like"/>
    <property type="match status" value="1"/>
</dbReference>
<dbReference type="SUPFAM" id="SSF52507">
    <property type="entry name" value="Homo-oligomeric flavin-containing Cys decarboxylases, HFCD"/>
    <property type="match status" value="1"/>
</dbReference>
<dbReference type="InterPro" id="IPR036551">
    <property type="entry name" value="Flavin_trans-like"/>
</dbReference>
<dbReference type="Pfam" id="PF02441">
    <property type="entry name" value="Flavoprotein"/>
    <property type="match status" value="1"/>
</dbReference>
<keyword evidence="3" id="KW-1185">Reference proteome</keyword>
<dbReference type="InterPro" id="IPR003382">
    <property type="entry name" value="Flavoprotein"/>
</dbReference>
<sequence>MQERRLELVVCAAPLARRAHDLAAHLTASGWDVTATTSVNAISWVDTGALAAVSRAVADRSPGTPRPRPASAVVLAPGTFNTLNKLRSGISDTPALGVLNDAIGQQLPLLVIPMISERLIDHPAWAETTTWLSHLNVTFLDPSTGRTGAIGPLRSGTGEEVTARFSPAWVTGWANGLPAAAR</sequence>
<reference evidence="2 3" key="1">
    <citation type="submission" date="2016-10" db="EMBL/GenBank/DDBJ databases">
        <authorList>
            <person name="de Groot N.N."/>
        </authorList>
    </citation>
    <scope>NUCLEOTIDE SEQUENCE [LARGE SCALE GENOMIC DNA]</scope>
    <source>
        <strain evidence="2 3">DSM 21741</strain>
    </source>
</reference>
<dbReference type="EMBL" id="LT629749">
    <property type="protein sequence ID" value="SDT11142.1"/>
    <property type="molecule type" value="Genomic_DNA"/>
</dbReference>
<evidence type="ECO:0000313" key="3">
    <source>
        <dbReference type="Proteomes" id="UP000199092"/>
    </source>
</evidence>
<dbReference type="AlphaFoldDB" id="A0A1H1XPS4"/>
<protein>
    <recommendedName>
        <fullName evidence="1">Flavoprotein domain-containing protein</fullName>
    </recommendedName>
</protein>
<proteinExistence type="predicted"/>
<feature type="domain" description="Flavoprotein" evidence="1">
    <location>
        <begin position="6"/>
        <end position="113"/>
    </location>
</feature>
<evidence type="ECO:0000259" key="1">
    <source>
        <dbReference type="Pfam" id="PF02441"/>
    </source>
</evidence>
<dbReference type="STRING" id="546871.SAMN04488543_3060"/>
<dbReference type="OrthoDB" id="161343at2"/>
<accession>A0A1H1XPS4</accession>
<evidence type="ECO:0000313" key="2">
    <source>
        <dbReference type="EMBL" id="SDT11142.1"/>
    </source>
</evidence>
<name>A0A1H1XPS4_9ACTN</name>
<dbReference type="GO" id="GO:0003824">
    <property type="term" value="F:catalytic activity"/>
    <property type="evidence" value="ECO:0007669"/>
    <property type="project" value="InterPro"/>
</dbReference>
<organism evidence="2 3">
    <name type="scientific">Friedmanniella luteola</name>
    <dbReference type="NCBI Taxonomy" id="546871"/>
    <lineage>
        <taxon>Bacteria</taxon>
        <taxon>Bacillati</taxon>
        <taxon>Actinomycetota</taxon>
        <taxon>Actinomycetes</taxon>
        <taxon>Propionibacteriales</taxon>
        <taxon>Nocardioidaceae</taxon>
        <taxon>Friedmanniella</taxon>
    </lineage>
</organism>
<gene>
    <name evidence="2" type="ORF">SAMN04488543_3060</name>
</gene>
<dbReference type="Proteomes" id="UP000199092">
    <property type="component" value="Chromosome I"/>
</dbReference>